<comment type="similarity">
    <text evidence="2">Belongs to the major facilitator superfamily.</text>
</comment>
<evidence type="ECO:0000256" key="4">
    <source>
        <dbReference type="ARBA" id="ARBA00022692"/>
    </source>
</evidence>
<keyword evidence="3" id="KW-0813">Transport</keyword>
<dbReference type="FunFam" id="1.20.1250.20:FF:000308">
    <property type="entry name" value="MFS efflux transporter"/>
    <property type="match status" value="1"/>
</dbReference>
<evidence type="ECO:0000256" key="6">
    <source>
        <dbReference type="ARBA" id="ARBA00023136"/>
    </source>
</evidence>
<evidence type="ECO:0000256" key="1">
    <source>
        <dbReference type="ARBA" id="ARBA00004127"/>
    </source>
</evidence>
<dbReference type="Proteomes" id="UP000701801">
    <property type="component" value="Unassembled WGS sequence"/>
</dbReference>
<dbReference type="OrthoDB" id="413079at2759"/>
<evidence type="ECO:0000259" key="8">
    <source>
        <dbReference type="PROSITE" id="PS50850"/>
    </source>
</evidence>
<proteinExistence type="inferred from homology"/>
<sequence length="503" mass="54983">MESNVGNFLDTKISRLRNSFSTADFPIFIWRNEKMATMTRTIQTEVDLVEVPRIELQPLPQTPKQSFAQKYINVTEDIRGALVPPPTAVEACQRWNQPRINMWRCLATFWSFFIVGMNDGAYGALIPHLEKYYNLTYTVVSLVFLSPFAGYTLAAIANNHVHIWLGQRGVSIIGPLCHLIAFVVLALHPPYPVLVIVFIFVGFGNGLVDAAWSAWLANMADANQVTGLLHCCYAIGAAVAPLVATLMFTKGGLEWYYFYYLMITSAAVELLTSASTFWKQSGAIYQIENPSDQNAKTGRTREAVKNPLTWLFAFFIFGYVGAEVSLGGWLVVFMNKIRFASSFQSGATASGFWAGMAVGRIALSFLTAKLGEFKSILLYIAICLGLELMFWLVPVLIVSAVAVAFLGFFLGPLFPTAMVLVTKMMPRHLHVGSVGFAAAFGGSGGAIFPFIVGAIAQARGVESLQPVILAVLIGLAGLWVLLPTVGRKARRGSESDVEGGRSL</sequence>
<evidence type="ECO:0000256" key="7">
    <source>
        <dbReference type="SAM" id="Phobius"/>
    </source>
</evidence>
<dbReference type="PROSITE" id="PS50850">
    <property type="entry name" value="MFS"/>
    <property type="match status" value="1"/>
</dbReference>
<accession>A0A9N9Q1Y3</accession>
<dbReference type="InterPro" id="IPR020846">
    <property type="entry name" value="MFS_dom"/>
</dbReference>
<feature type="transmembrane region" description="Helical" evidence="7">
    <location>
        <begin position="434"/>
        <end position="458"/>
    </location>
</feature>
<feature type="transmembrane region" description="Helical" evidence="7">
    <location>
        <begin position="169"/>
        <end position="187"/>
    </location>
</feature>
<reference evidence="9" key="1">
    <citation type="submission" date="2021-07" db="EMBL/GenBank/DDBJ databases">
        <authorList>
            <person name="Durling M."/>
        </authorList>
    </citation>
    <scope>NUCLEOTIDE SEQUENCE</scope>
</reference>
<organism evidence="9 10">
    <name type="scientific">Hymenoscyphus albidus</name>
    <dbReference type="NCBI Taxonomy" id="595503"/>
    <lineage>
        <taxon>Eukaryota</taxon>
        <taxon>Fungi</taxon>
        <taxon>Dikarya</taxon>
        <taxon>Ascomycota</taxon>
        <taxon>Pezizomycotina</taxon>
        <taxon>Leotiomycetes</taxon>
        <taxon>Helotiales</taxon>
        <taxon>Helotiaceae</taxon>
        <taxon>Hymenoscyphus</taxon>
    </lineage>
</organism>
<protein>
    <recommendedName>
        <fullName evidence="8">Major facilitator superfamily (MFS) profile domain-containing protein</fullName>
    </recommendedName>
</protein>
<keyword evidence="5 7" id="KW-1133">Transmembrane helix</keyword>
<feature type="transmembrane region" description="Helical" evidence="7">
    <location>
        <begin position="227"/>
        <end position="249"/>
    </location>
</feature>
<dbReference type="Pfam" id="PF07690">
    <property type="entry name" value="MFS_1"/>
    <property type="match status" value="1"/>
</dbReference>
<keyword evidence="10" id="KW-1185">Reference proteome</keyword>
<comment type="subcellular location">
    <subcellularLocation>
        <location evidence="1">Endomembrane system</location>
        <topology evidence="1">Multi-pass membrane protein</topology>
    </subcellularLocation>
</comment>
<dbReference type="InterPro" id="IPR051788">
    <property type="entry name" value="MFS_Transporter"/>
</dbReference>
<evidence type="ECO:0000313" key="10">
    <source>
        <dbReference type="Proteomes" id="UP000701801"/>
    </source>
</evidence>
<feature type="transmembrane region" description="Helical" evidence="7">
    <location>
        <begin position="137"/>
        <end position="157"/>
    </location>
</feature>
<dbReference type="GO" id="GO:0022857">
    <property type="term" value="F:transmembrane transporter activity"/>
    <property type="evidence" value="ECO:0007669"/>
    <property type="project" value="InterPro"/>
</dbReference>
<feature type="transmembrane region" description="Helical" evidence="7">
    <location>
        <begin position="403"/>
        <end position="422"/>
    </location>
</feature>
<feature type="domain" description="Major facilitator superfamily (MFS) profile" evidence="8">
    <location>
        <begin position="104"/>
        <end position="488"/>
    </location>
</feature>
<feature type="transmembrane region" description="Helical" evidence="7">
    <location>
        <begin position="103"/>
        <end position="125"/>
    </location>
</feature>
<dbReference type="GO" id="GO:0016020">
    <property type="term" value="C:membrane"/>
    <property type="evidence" value="ECO:0007669"/>
    <property type="project" value="TreeGrafter"/>
</dbReference>
<feature type="transmembrane region" description="Helical" evidence="7">
    <location>
        <begin position="352"/>
        <end position="370"/>
    </location>
</feature>
<keyword evidence="4 7" id="KW-0812">Transmembrane</keyword>
<dbReference type="FunFam" id="1.20.1250.20:FF:000286">
    <property type="entry name" value="MFS efflux transporter"/>
    <property type="match status" value="1"/>
</dbReference>
<evidence type="ECO:0000256" key="2">
    <source>
        <dbReference type="ARBA" id="ARBA00008335"/>
    </source>
</evidence>
<gene>
    <name evidence="9" type="ORF">HYALB_00001963</name>
</gene>
<feature type="transmembrane region" description="Helical" evidence="7">
    <location>
        <begin position="255"/>
        <end position="278"/>
    </location>
</feature>
<dbReference type="InterPro" id="IPR011701">
    <property type="entry name" value="MFS"/>
</dbReference>
<dbReference type="InterPro" id="IPR036259">
    <property type="entry name" value="MFS_trans_sf"/>
</dbReference>
<feature type="transmembrane region" description="Helical" evidence="7">
    <location>
        <begin position="308"/>
        <end position="332"/>
    </location>
</feature>
<evidence type="ECO:0000256" key="3">
    <source>
        <dbReference type="ARBA" id="ARBA00022448"/>
    </source>
</evidence>
<dbReference type="GO" id="GO:0012505">
    <property type="term" value="C:endomembrane system"/>
    <property type="evidence" value="ECO:0007669"/>
    <property type="project" value="UniProtKB-SubCell"/>
</dbReference>
<feature type="transmembrane region" description="Helical" evidence="7">
    <location>
        <begin position="193"/>
        <end position="215"/>
    </location>
</feature>
<dbReference type="PANTHER" id="PTHR23514">
    <property type="entry name" value="BYPASS OF STOP CODON PROTEIN 6"/>
    <property type="match status" value="1"/>
</dbReference>
<comment type="caution">
    <text evidence="9">The sequence shown here is derived from an EMBL/GenBank/DDBJ whole genome shotgun (WGS) entry which is preliminary data.</text>
</comment>
<feature type="transmembrane region" description="Helical" evidence="7">
    <location>
        <begin position="464"/>
        <end position="482"/>
    </location>
</feature>
<feature type="transmembrane region" description="Helical" evidence="7">
    <location>
        <begin position="377"/>
        <end position="397"/>
    </location>
</feature>
<dbReference type="EMBL" id="CAJVRM010000028">
    <property type="protein sequence ID" value="CAG8971852.1"/>
    <property type="molecule type" value="Genomic_DNA"/>
</dbReference>
<dbReference type="PANTHER" id="PTHR23514:SF3">
    <property type="entry name" value="BYPASS OF STOP CODON PROTEIN 6"/>
    <property type="match status" value="1"/>
</dbReference>
<keyword evidence="6 7" id="KW-0472">Membrane</keyword>
<name>A0A9N9Q1Y3_9HELO</name>
<evidence type="ECO:0000313" key="9">
    <source>
        <dbReference type="EMBL" id="CAG8971852.1"/>
    </source>
</evidence>
<evidence type="ECO:0000256" key="5">
    <source>
        <dbReference type="ARBA" id="ARBA00022989"/>
    </source>
</evidence>
<dbReference type="SUPFAM" id="SSF103473">
    <property type="entry name" value="MFS general substrate transporter"/>
    <property type="match status" value="1"/>
</dbReference>
<dbReference type="Gene3D" id="1.20.1250.20">
    <property type="entry name" value="MFS general substrate transporter like domains"/>
    <property type="match status" value="2"/>
</dbReference>
<dbReference type="AlphaFoldDB" id="A0A9N9Q1Y3"/>